<dbReference type="Proteomes" id="UP001321786">
    <property type="component" value="Chromosome"/>
</dbReference>
<name>A0AAU9EKB0_9FIRM</name>
<accession>A0AAU9EKB0</accession>
<dbReference type="EMBL" id="AP028654">
    <property type="protein sequence ID" value="BEP30033.1"/>
    <property type="molecule type" value="Genomic_DNA"/>
</dbReference>
<reference evidence="1 2" key="1">
    <citation type="submission" date="2023-08" db="EMBL/GenBank/DDBJ databases">
        <title>Helicovermis profunda gen. nov., sp. nov., a novel mesophilic, fermentative bacterium within the Bacillota from a deep-sea hydrothermal vent chimney.</title>
        <authorList>
            <person name="Miyazaki U."/>
            <person name="Mizutani D."/>
            <person name="Hashimoto Y."/>
            <person name="Tame A."/>
            <person name="Sawayama S."/>
            <person name="Miyazaki J."/>
            <person name="Takai K."/>
            <person name="Nakagawa S."/>
        </authorList>
    </citation>
    <scope>NUCLEOTIDE SEQUENCE [LARGE SCALE GENOMIC DNA]</scope>
    <source>
        <strain evidence="1 2">S502</strain>
    </source>
</reference>
<gene>
    <name evidence="1" type="ORF">HLPR_23640</name>
</gene>
<dbReference type="AlphaFoldDB" id="A0AAU9EKB0"/>
<evidence type="ECO:0008006" key="3">
    <source>
        <dbReference type="Google" id="ProtNLM"/>
    </source>
</evidence>
<dbReference type="KEGG" id="hprf:HLPR_23640"/>
<keyword evidence="2" id="KW-1185">Reference proteome</keyword>
<protein>
    <recommendedName>
        <fullName evidence="3">YkgJ family cysteine cluster protein</fullName>
    </recommendedName>
</protein>
<proteinExistence type="predicted"/>
<evidence type="ECO:0000313" key="1">
    <source>
        <dbReference type="EMBL" id="BEP30033.1"/>
    </source>
</evidence>
<organism evidence="1 2">
    <name type="scientific">Helicovermis profundi</name>
    <dbReference type="NCBI Taxonomy" id="3065157"/>
    <lineage>
        <taxon>Bacteria</taxon>
        <taxon>Bacillati</taxon>
        <taxon>Bacillota</taxon>
        <taxon>Clostridia</taxon>
        <taxon>Helicovermis</taxon>
    </lineage>
</organism>
<dbReference type="RefSeq" id="WP_338535636.1">
    <property type="nucleotide sequence ID" value="NZ_AP028654.1"/>
</dbReference>
<sequence>MNNKEIFEKAYKYMDVTLTESNCGLLCNYHCCRAVDENGCALGIYFLPFEYNEIQKNEKLIDENSIEIHTRKVYDLPVGINKMFFGNCKDNTNCIRSLRPIQCRTFPFAPHIENGKLYLIIEKEQEHDCPLIEKKELWNPDFEKSILKGWKELLRIKEIRILIEYDSFVRSNENNILYKYAQSEELKGIYYK</sequence>
<evidence type="ECO:0000313" key="2">
    <source>
        <dbReference type="Proteomes" id="UP001321786"/>
    </source>
</evidence>